<feature type="transmembrane region" description="Helical" evidence="1">
    <location>
        <begin position="23"/>
        <end position="40"/>
    </location>
</feature>
<proteinExistence type="predicted"/>
<keyword evidence="1" id="KW-1133">Transmembrane helix</keyword>
<sequence length="209" mass="23771">MISDGVFFYFDSLYAKKIEIPKVLMVSLFLVVVIIVLMAAEASCQFCVKNSCSGVIDFSDEKSMKACSVCVVHYNVYVKHYPRSHCVQEFKNYISVCYHSNSIECLHCKIRIVVLDRREVTDFICSEDCQKALNFFDRSPLVKTGTIVLSVLPTFSDYVDQIGMEFEWVVTPRCCLVAIIASDGEVKHSSFYSPSWFICNLRRGGGRRS</sequence>
<evidence type="ECO:0000256" key="1">
    <source>
        <dbReference type="SAM" id="Phobius"/>
    </source>
</evidence>
<organism evidence="2">
    <name type="scientific">Harvfovirus sp</name>
    <dbReference type="NCBI Taxonomy" id="2487768"/>
    <lineage>
        <taxon>Viruses</taxon>
        <taxon>Varidnaviria</taxon>
        <taxon>Bamfordvirae</taxon>
        <taxon>Nucleocytoviricota</taxon>
        <taxon>Megaviricetes</taxon>
        <taxon>Imitervirales</taxon>
        <taxon>Mimiviridae</taxon>
        <taxon>Klosneuvirinae</taxon>
    </lineage>
</organism>
<name>A0A3G5A0M5_9VIRU</name>
<protein>
    <submittedName>
        <fullName evidence="2">Uncharacterized protein</fullName>
    </submittedName>
</protein>
<gene>
    <name evidence="2" type="ORF">Harvfovirus6_26</name>
</gene>
<accession>A0A3G5A0M5</accession>
<keyword evidence="1" id="KW-0812">Transmembrane</keyword>
<dbReference type="EMBL" id="MK072248">
    <property type="protein sequence ID" value="AYV80776.1"/>
    <property type="molecule type" value="Genomic_DNA"/>
</dbReference>
<reference evidence="2" key="1">
    <citation type="submission" date="2018-10" db="EMBL/GenBank/DDBJ databases">
        <title>Hidden diversity of soil giant viruses.</title>
        <authorList>
            <person name="Schulz F."/>
            <person name="Alteio L."/>
            <person name="Goudeau D."/>
            <person name="Ryan E.M."/>
            <person name="Malmstrom R.R."/>
            <person name="Blanchard J."/>
            <person name="Woyke T."/>
        </authorList>
    </citation>
    <scope>NUCLEOTIDE SEQUENCE</scope>
    <source>
        <strain evidence="2">HAV1</strain>
    </source>
</reference>
<keyword evidence="1" id="KW-0472">Membrane</keyword>
<evidence type="ECO:0000313" key="2">
    <source>
        <dbReference type="EMBL" id="AYV80776.1"/>
    </source>
</evidence>